<dbReference type="Proteomes" id="UP000254925">
    <property type="component" value="Unassembled WGS sequence"/>
</dbReference>
<protein>
    <recommendedName>
        <fullName evidence="4">UrcA family protein</fullName>
    </recommendedName>
</protein>
<keyword evidence="3" id="KW-1185">Reference proteome</keyword>
<evidence type="ECO:0000313" key="2">
    <source>
        <dbReference type="EMBL" id="RDI62081.1"/>
    </source>
</evidence>
<keyword evidence="1" id="KW-0732">Signal</keyword>
<dbReference type="EMBL" id="QQBB01000001">
    <property type="protein sequence ID" value="RDI62081.1"/>
    <property type="molecule type" value="Genomic_DNA"/>
</dbReference>
<evidence type="ECO:0000313" key="3">
    <source>
        <dbReference type="Proteomes" id="UP000254925"/>
    </source>
</evidence>
<comment type="caution">
    <text evidence="2">The sequence shown here is derived from an EMBL/GenBank/DDBJ whole genome shotgun (WGS) entry which is preliminary data.</text>
</comment>
<feature type="signal peptide" evidence="1">
    <location>
        <begin position="1"/>
        <end position="29"/>
    </location>
</feature>
<organism evidence="2 3">
    <name type="scientific">Microvirga subterranea</name>
    <dbReference type="NCBI Taxonomy" id="186651"/>
    <lineage>
        <taxon>Bacteria</taxon>
        <taxon>Pseudomonadati</taxon>
        <taxon>Pseudomonadota</taxon>
        <taxon>Alphaproteobacteria</taxon>
        <taxon>Hyphomicrobiales</taxon>
        <taxon>Methylobacteriaceae</taxon>
        <taxon>Microvirga</taxon>
    </lineage>
</organism>
<proteinExistence type="predicted"/>
<reference evidence="2 3" key="1">
    <citation type="submission" date="2018-07" db="EMBL/GenBank/DDBJ databases">
        <title>Genomic Encyclopedia of Type Strains, Phase IV (KMG-IV): sequencing the most valuable type-strain genomes for metagenomic binning, comparative biology and taxonomic classification.</title>
        <authorList>
            <person name="Goeker M."/>
        </authorList>
    </citation>
    <scope>NUCLEOTIDE SEQUENCE [LARGE SCALE GENOMIC DNA]</scope>
    <source>
        <strain evidence="2 3">DSM 14364</strain>
    </source>
</reference>
<evidence type="ECO:0000256" key="1">
    <source>
        <dbReference type="SAM" id="SignalP"/>
    </source>
</evidence>
<gene>
    <name evidence="2" type="ORF">DES45_101344</name>
</gene>
<feature type="chain" id="PRO_5016570978" description="UrcA family protein" evidence="1">
    <location>
        <begin position="30"/>
        <end position="95"/>
    </location>
</feature>
<sequence>MRKNILLMTAAAVLGFGSIVTSASTPAQAQVGFEVGPGGVRVYEDRDRGYRPVVERRRVERRVIVDDDDRDCRVEVRRHINRYGERVTRRMTICD</sequence>
<accession>A0A370HVU4</accession>
<dbReference type="AlphaFoldDB" id="A0A370HVU4"/>
<evidence type="ECO:0008006" key="4">
    <source>
        <dbReference type="Google" id="ProtNLM"/>
    </source>
</evidence>
<dbReference type="RefSeq" id="WP_114768237.1">
    <property type="nucleotide sequence ID" value="NZ_QQBB01000001.1"/>
</dbReference>
<name>A0A370HVU4_9HYPH</name>
<dbReference type="OrthoDB" id="10000799at2"/>